<dbReference type="AlphaFoldDB" id="A0A382D855"/>
<evidence type="ECO:0000313" key="1">
    <source>
        <dbReference type="EMBL" id="SVB34686.1"/>
    </source>
</evidence>
<name>A0A382D855_9ZZZZ</name>
<feature type="non-terminal residue" evidence="1">
    <location>
        <position position="37"/>
    </location>
</feature>
<accession>A0A382D855</accession>
<dbReference type="EMBL" id="UINC01038134">
    <property type="protein sequence ID" value="SVB34686.1"/>
    <property type="molecule type" value="Genomic_DNA"/>
</dbReference>
<protein>
    <submittedName>
        <fullName evidence="1">Uncharacterized protein</fullName>
    </submittedName>
</protein>
<sequence>MAQIHINKEWGISENLATPESMYLRRREFLKGTALTT</sequence>
<proteinExistence type="predicted"/>
<organism evidence="1">
    <name type="scientific">marine metagenome</name>
    <dbReference type="NCBI Taxonomy" id="408172"/>
    <lineage>
        <taxon>unclassified sequences</taxon>
        <taxon>metagenomes</taxon>
        <taxon>ecological metagenomes</taxon>
    </lineage>
</organism>
<reference evidence="1" key="1">
    <citation type="submission" date="2018-05" db="EMBL/GenBank/DDBJ databases">
        <authorList>
            <person name="Lanie J.A."/>
            <person name="Ng W.-L."/>
            <person name="Kazmierczak K.M."/>
            <person name="Andrzejewski T.M."/>
            <person name="Davidsen T.M."/>
            <person name="Wayne K.J."/>
            <person name="Tettelin H."/>
            <person name="Glass J.I."/>
            <person name="Rusch D."/>
            <person name="Podicherti R."/>
            <person name="Tsui H.-C.T."/>
            <person name="Winkler M.E."/>
        </authorList>
    </citation>
    <scope>NUCLEOTIDE SEQUENCE</scope>
</reference>
<gene>
    <name evidence="1" type="ORF">METZ01_LOCUS187540</name>
</gene>